<organism evidence="4 5">
    <name type="scientific">Zhenhengia yiwuensis</name>
    <dbReference type="NCBI Taxonomy" id="2763666"/>
    <lineage>
        <taxon>Bacteria</taxon>
        <taxon>Bacillati</taxon>
        <taxon>Bacillota</taxon>
        <taxon>Clostridia</taxon>
        <taxon>Lachnospirales</taxon>
        <taxon>Lachnospiraceae</taxon>
        <taxon>Zhenhengia</taxon>
    </lineage>
</organism>
<dbReference type="InterPro" id="IPR003593">
    <property type="entry name" value="AAA+_ATPase"/>
</dbReference>
<dbReference type="SUPFAM" id="SSF52540">
    <property type="entry name" value="P-loop containing nucleoside triphosphate hydrolases"/>
    <property type="match status" value="1"/>
</dbReference>
<dbReference type="GO" id="GO:0005524">
    <property type="term" value="F:ATP binding"/>
    <property type="evidence" value="ECO:0007669"/>
    <property type="project" value="UniProtKB-KW"/>
</dbReference>
<proteinExistence type="predicted"/>
<feature type="domain" description="AAA+ ATPase" evidence="3">
    <location>
        <begin position="148"/>
        <end position="295"/>
    </location>
</feature>
<dbReference type="InterPro" id="IPR014217">
    <property type="entry name" value="Spore_III_AA"/>
</dbReference>
<name>A0A926EEY0_9FIRM</name>
<dbReference type="RefSeq" id="WP_249331341.1">
    <property type="nucleotide sequence ID" value="NZ_JACRSY010000002.1"/>
</dbReference>
<keyword evidence="2" id="KW-0067">ATP-binding</keyword>
<dbReference type="PANTHER" id="PTHR20953:SF3">
    <property type="entry name" value="P-LOOP CONTAINING NUCLEOSIDE TRIPHOSPHATE HYDROLASES SUPERFAMILY PROTEIN"/>
    <property type="match status" value="1"/>
</dbReference>
<dbReference type="InterPro" id="IPR027417">
    <property type="entry name" value="P-loop_NTPase"/>
</dbReference>
<keyword evidence="5" id="KW-1185">Reference proteome</keyword>
<keyword evidence="1" id="KW-0547">Nucleotide-binding</keyword>
<dbReference type="Pfam" id="PF19568">
    <property type="entry name" value="Spore_III_AA"/>
    <property type="match status" value="1"/>
</dbReference>
<evidence type="ECO:0000259" key="3">
    <source>
        <dbReference type="SMART" id="SM00382"/>
    </source>
</evidence>
<dbReference type="AlphaFoldDB" id="A0A926EEY0"/>
<evidence type="ECO:0000313" key="5">
    <source>
        <dbReference type="Proteomes" id="UP000655830"/>
    </source>
</evidence>
<dbReference type="PANTHER" id="PTHR20953">
    <property type="entry name" value="KINASE-RELATED"/>
    <property type="match status" value="1"/>
</dbReference>
<evidence type="ECO:0000256" key="1">
    <source>
        <dbReference type="ARBA" id="ARBA00022741"/>
    </source>
</evidence>
<reference evidence="4" key="1">
    <citation type="submission" date="2020-08" db="EMBL/GenBank/DDBJ databases">
        <title>Genome public.</title>
        <authorList>
            <person name="Liu C."/>
            <person name="Sun Q."/>
        </authorList>
    </citation>
    <scope>NUCLEOTIDE SEQUENCE</scope>
    <source>
        <strain evidence="4">NSJ-12</strain>
    </source>
</reference>
<dbReference type="Gene3D" id="3.40.50.300">
    <property type="entry name" value="P-loop containing nucleotide triphosphate hydrolases"/>
    <property type="match status" value="1"/>
</dbReference>
<accession>A0A926EEY0</accession>
<dbReference type="Proteomes" id="UP000655830">
    <property type="component" value="Unassembled WGS sequence"/>
</dbReference>
<evidence type="ECO:0000256" key="2">
    <source>
        <dbReference type="ARBA" id="ARBA00022840"/>
    </source>
</evidence>
<dbReference type="NCBIfam" id="TIGR02858">
    <property type="entry name" value="spore_III_AA"/>
    <property type="match status" value="1"/>
</dbReference>
<dbReference type="InterPro" id="IPR045735">
    <property type="entry name" value="Spore_III_AA_AAA+_ATPase"/>
</dbReference>
<protein>
    <submittedName>
        <fullName evidence="4">Stage III sporulation protein AA</fullName>
    </submittedName>
</protein>
<comment type="caution">
    <text evidence="4">The sequence shown here is derived from an EMBL/GenBank/DDBJ whole genome shotgun (WGS) entry which is preliminary data.</text>
</comment>
<dbReference type="SMART" id="SM00382">
    <property type="entry name" value="AAA"/>
    <property type="match status" value="1"/>
</dbReference>
<evidence type="ECO:0000313" key="4">
    <source>
        <dbReference type="EMBL" id="MBC8578326.1"/>
    </source>
</evidence>
<dbReference type="CDD" id="cd00267">
    <property type="entry name" value="ABC_ATPase"/>
    <property type="match status" value="1"/>
</dbReference>
<gene>
    <name evidence="4" type="primary">spoIIIAA</name>
    <name evidence="4" type="ORF">H8718_02050</name>
</gene>
<sequence length="314" mass="34648">MIENSILEIMPINLKSMLLEIKDPICNSIQEMRVRAYKPIIVLVEGKEYGLSNKGLDQVGAGYVATLQDVQAILKFLSGYSLYALEDELRQGYVTIQGGHRVGLVGKTVIEEQKVKTLKYISGLNIRFSHEVLGCSDKVLPYLLSRDKVYHTLIVSPPKCGKTTLLRDLIRNLSNGFSGFGPYTVGVVDERSEIAGCYMGVPQNNMGMRTDVLDACPKVEGMRMLLRAMAPDIIAVDEISSKADMEAIEEVLGAGVTLLCSTHGKDLEDCMKKPVLSSMLEKGLFEKIVVLSNRRGPCTVEAIEDVRKSRVKVC</sequence>
<dbReference type="EMBL" id="JACRSY010000002">
    <property type="protein sequence ID" value="MBC8578326.1"/>
    <property type="molecule type" value="Genomic_DNA"/>
</dbReference>